<reference evidence="11 12" key="1">
    <citation type="journal article" date="2024" name="BMC Genomics">
        <title>De novo assembly and annotation of Popillia japonica's genome with initial clues to its potential as an invasive pest.</title>
        <authorList>
            <person name="Cucini C."/>
            <person name="Boschi S."/>
            <person name="Funari R."/>
            <person name="Cardaioli E."/>
            <person name="Iannotti N."/>
            <person name="Marturano G."/>
            <person name="Paoli F."/>
            <person name="Bruttini M."/>
            <person name="Carapelli A."/>
            <person name="Frati F."/>
            <person name="Nardi F."/>
        </authorList>
    </citation>
    <scope>NUCLEOTIDE SEQUENCE [LARGE SCALE GENOMIC DNA]</scope>
    <source>
        <strain evidence="11">DMR45628</strain>
    </source>
</reference>
<evidence type="ECO:0000256" key="2">
    <source>
        <dbReference type="ARBA" id="ARBA00009172"/>
    </source>
</evidence>
<accession>A0AAW1ISX7</accession>
<feature type="transmembrane region" description="Helical" evidence="10">
    <location>
        <begin position="328"/>
        <end position="352"/>
    </location>
</feature>
<keyword evidence="4 10" id="KW-1133">Transmembrane helix</keyword>
<evidence type="ECO:0000256" key="1">
    <source>
        <dbReference type="ARBA" id="ARBA00004141"/>
    </source>
</evidence>
<comment type="similarity">
    <text evidence="2">Belongs to the unc-93 family.</text>
</comment>
<dbReference type="SUPFAM" id="SSF103473">
    <property type="entry name" value="MFS general substrate transporter"/>
    <property type="match status" value="1"/>
</dbReference>
<evidence type="ECO:0000256" key="8">
    <source>
        <dbReference type="ARBA" id="ARBA00041910"/>
    </source>
</evidence>
<organism evidence="11 12">
    <name type="scientific">Popillia japonica</name>
    <name type="common">Japanese beetle</name>
    <dbReference type="NCBI Taxonomy" id="7064"/>
    <lineage>
        <taxon>Eukaryota</taxon>
        <taxon>Metazoa</taxon>
        <taxon>Ecdysozoa</taxon>
        <taxon>Arthropoda</taxon>
        <taxon>Hexapoda</taxon>
        <taxon>Insecta</taxon>
        <taxon>Pterygota</taxon>
        <taxon>Neoptera</taxon>
        <taxon>Endopterygota</taxon>
        <taxon>Coleoptera</taxon>
        <taxon>Polyphaga</taxon>
        <taxon>Scarabaeiformia</taxon>
        <taxon>Scarabaeidae</taxon>
        <taxon>Rutelinae</taxon>
        <taxon>Popillia</taxon>
    </lineage>
</organism>
<dbReference type="InterPro" id="IPR010291">
    <property type="entry name" value="Ion_channel_UNC-93"/>
</dbReference>
<feature type="transmembrane region" description="Helical" evidence="10">
    <location>
        <begin position="163"/>
        <end position="184"/>
    </location>
</feature>
<dbReference type="GO" id="GO:0016020">
    <property type="term" value="C:membrane"/>
    <property type="evidence" value="ECO:0007669"/>
    <property type="project" value="UniProtKB-SubCell"/>
</dbReference>
<dbReference type="AlphaFoldDB" id="A0AAW1ISX7"/>
<dbReference type="Proteomes" id="UP001458880">
    <property type="component" value="Unassembled WGS sequence"/>
</dbReference>
<feature type="compositionally biased region" description="Low complexity" evidence="9">
    <location>
        <begin position="419"/>
        <end position="428"/>
    </location>
</feature>
<comment type="caution">
    <text evidence="11">The sequence shown here is derived from an EMBL/GenBank/DDBJ whole genome shotgun (WGS) entry which is preliminary data.</text>
</comment>
<feature type="transmembrane region" description="Helical" evidence="10">
    <location>
        <begin position="255"/>
        <end position="277"/>
    </location>
</feature>
<feature type="compositionally biased region" description="Polar residues" evidence="9">
    <location>
        <begin position="429"/>
        <end position="439"/>
    </location>
</feature>
<proteinExistence type="inferred from homology"/>
<evidence type="ECO:0000256" key="5">
    <source>
        <dbReference type="ARBA" id="ARBA00023136"/>
    </source>
</evidence>
<evidence type="ECO:0000256" key="6">
    <source>
        <dbReference type="ARBA" id="ARBA00023180"/>
    </source>
</evidence>
<evidence type="ECO:0000313" key="11">
    <source>
        <dbReference type="EMBL" id="KAK9693020.1"/>
    </source>
</evidence>
<sequence>MNEQEVRCVQRSLCEAFFVRGTTKTILQNISDEDPNFTGDGYTSLAIIYAVFAVLNWSAPSVISIIGPKFAMVFGSVTYVLFILSFLVPRTWLLYVASVVIGIGAPMIWTGQGNYLTLCSTPATISRNSGVFWAMLQASMFIGNLFVYIQFQGLDKIDKSTRSMVIWVLSGIGVAGTLVVLFLPKPKIEENMVKPADNRGPIQALKDAGKLFFTKNMLLLSITFFYMGVELSFYSGVYSPSIGFTKQLGDVSTQLVGLAGIFIGVGEVLGGALFGILGEKTVRWGRDPIIVGGFIVHVAAFFLIFLNLPNSSPFGNTTEEAFITTNAYLAIFCAFLLGLGDACFNTQVYSMLGDVFADDSPSGFAIYKFTQSVAAAACFFYSSYIGLYIQLGILLALAVFGTISFVLVEWSVKNEKSNSETSISSSTSDLESQVSEKYS</sequence>
<dbReference type="PANTHER" id="PTHR23294:SF0">
    <property type="entry name" value="UNC93-LIKE PROTEIN MFSD11"/>
    <property type="match status" value="1"/>
</dbReference>
<protein>
    <recommendedName>
        <fullName evidence="7">UNC93-like protein MFSD11</fullName>
    </recommendedName>
    <alternativeName>
        <fullName evidence="8">Major facilitator superfamily domain-containing protein 11</fullName>
    </alternativeName>
</protein>
<feature type="transmembrane region" description="Helical" evidence="10">
    <location>
        <begin position="41"/>
        <end position="58"/>
    </location>
</feature>
<feature type="transmembrane region" description="Helical" evidence="10">
    <location>
        <begin position="130"/>
        <end position="151"/>
    </location>
</feature>
<keyword evidence="6" id="KW-0325">Glycoprotein</keyword>
<dbReference type="EMBL" id="JASPKY010000556">
    <property type="protein sequence ID" value="KAK9693020.1"/>
    <property type="molecule type" value="Genomic_DNA"/>
</dbReference>
<feature type="transmembrane region" description="Helical" evidence="10">
    <location>
        <begin position="289"/>
        <end position="308"/>
    </location>
</feature>
<gene>
    <name evidence="11" type="ORF">QE152_g34505</name>
</gene>
<evidence type="ECO:0000256" key="3">
    <source>
        <dbReference type="ARBA" id="ARBA00022692"/>
    </source>
</evidence>
<evidence type="ECO:0000313" key="12">
    <source>
        <dbReference type="Proteomes" id="UP001458880"/>
    </source>
</evidence>
<dbReference type="Pfam" id="PF05978">
    <property type="entry name" value="UNC-93"/>
    <property type="match status" value="1"/>
</dbReference>
<name>A0AAW1ISX7_POPJA</name>
<evidence type="ECO:0000256" key="9">
    <source>
        <dbReference type="SAM" id="MobiDB-lite"/>
    </source>
</evidence>
<keyword evidence="5 10" id="KW-0472">Membrane</keyword>
<evidence type="ECO:0000256" key="10">
    <source>
        <dbReference type="SAM" id="Phobius"/>
    </source>
</evidence>
<dbReference type="InterPro" id="IPR051617">
    <property type="entry name" value="UNC-93-like_regulator"/>
</dbReference>
<dbReference type="PANTHER" id="PTHR23294">
    <property type="entry name" value="ET TRANSLATION PRODUCT-RELATED"/>
    <property type="match status" value="1"/>
</dbReference>
<evidence type="ECO:0000256" key="4">
    <source>
        <dbReference type="ARBA" id="ARBA00022989"/>
    </source>
</evidence>
<dbReference type="Gene3D" id="1.20.1250.20">
    <property type="entry name" value="MFS general substrate transporter like domains"/>
    <property type="match status" value="2"/>
</dbReference>
<evidence type="ECO:0000256" key="7">
    <source>
        <dbReference type="ARBA" id="ARBA00040302"/>
    </source>
</evidence>
<feature type="transmembrane region" description="Helical" evidence="10">
    <location>
        <begin position="94"/>
        <end position="118"/>
    </location>
</feature>
<feature type="transmembrane region" description="Helical" evidence="10">
    <location>
        <begin position="388"/>
        <end position="408"/>
    </location>
</feature>
<keyword evidence="12" id="KW-1185">Reference proteome</keyword>
<feature type="region of interest" description="Disordered" evidence="9">
    <location>
        <begin position="419"/>
        <end position="439"/>
    </location>
</feature>
<feature type="transmembrane region" description="Helical" evidence="10">
    <location>
        <begin position="216"/>
        <end position="235"/>
    </location>
</feature>
<dbReference type="InterPro" id="IPR036259">
    <property type="entry name" value="MFS_trans_sf"/>
</dbReference>
<comment type="subcellular location">
    <subcellularLocation>
        <location evidence="1">Membrane</location>
        <topology evidence="1">Multi-pass membrane protein</topology>
    </subcellularLocation>
</comment>
<keyword evidence="3 10" id="KW-0812">Transmembrane</keyword>